<dbReference type="EMBL" id="LR796639">
    <property type="protein sequence ID" value="CAB4156617.1"/>
    <property type="molecule type" value="Genomic_DNA"/>
</dbReference>
<organism evidence="1">
    <name type="scientific">uncultured Caudovirales phage</name>
    <dbReference type="NCBI Taxonomy" id="2100421"/>
    <lineage>
        <taxon>Viruses</taxon>
        <taxon>Duplodnaviria</taxon>
        <taxon>Heunggongvirae</taxon>
        <taxon>Uroviricota</taxon>
        <taxon>Caudoviricetes</taxon>
        <taxon>Peduoviridae</taxon>
        <taxon>Maltschvirus</taxon>
        <taxon>Maltschvirus maltsch</taxon>
    </lineage>
</organism>
<evidence type="ECO:0000313" key="1">
    <source>
        <dbReference type="EMBL" id="CAB4156617.1"/>
    </source>
</evidence>
<accession>A0A6J5NCR0</accession>
<reference evidence="1" key="1">
    <citation type="submission" date="2020-04" db="EMBL/GenBank/DDBJ databases">
        <authorList>
            <person name="Chiriac C."/>
            <person name="Salcher M."/>
            <person name="Ghai R."/>
            <person name="Kavagutti S V."/>
        </authorList>
    </citation>
    <scope>NUCLEOTIDE SEQUENCE</scope>
</reference>
<name>A0A6J5NCR0_9CAUD</name>
<proteinExistence type="predicted"/>
<protein>
    <submittedName>
        <fullName evidence="1">Uncharacterized protein</fullName>
    </submittedName>
</protein>
<sequence length="149" mass="16961">MSNFDIPARNFDFVKDLAYGHEGESLVSSFLDSLSGGEFEVKSDRYRNGRMVVETDQNPKGIKDENGNQIWVKSGINVTTAKWWVYIYSPEGAFVSISVDRLKRYLRSNPKKFSEATKRDFGGADNPARGFLIFPNDVMDMLTNPKYDK</sequence>
<gene>
    <name evidence="1" type="ORF">UFOVP658_83</name>
</gene>